<reference evidence="2 3" key="1">
    <citation type="journal article" date="2023" name="Commun. Biol.">
        <title>Reorganization of the ancestral sex-determining regions during the evolution of trioecy in Pleodorina starrii.</title>
        <authorList>
            <person name="Takahashi K."/>
            <person name="Suzuki S."/>
            <person name="Kawai-Toyooka H."/>
            <person name="Yamamoto K."/>
            <person name="Hamaji T."/>
            <person name="Ootsuki R."/>
            <person name="Yamaguchi H."/>
            <person name="Kawachi M."/>
            <person name="Higashiyama T."/>
            <person name="Nozaki H."/>
        </authorList>
    </citation>
    <scope>NUCLEOTIDE SEQUENCE [LARGE SCALE GENOMIC DNA]</scope>
    <source>
        <strain evidence="2 3">NIES-4479</strain>
    </source>
</reference>
<feature type="compositionally biased region" description="Gly residues" evidence="1">
    <location>
        <begin position="518"/>
        <end position="557"/>
    </location>
</feature>
<feature type="compositionally biased region" description="Low complexity" evidence="1">
    <location>
        <begin position="883"/>
        <end position="899"/>
    </location>
</feature>
<proteinExistence type="predicted"/>
<feature type="compositionally biased region" description="Low complexity" evidence="1">
    <location>
        <begin position="19"/>
        <end position="29"/>
    </location>
</feature>
<dbReference type="PANTHER" id="PTHR48226:SF1">
    <property type="entry name" value="WAS_WASL-INTERACTING PROTEIN FAMILY MEMBER 1"/>
    <property type="match status" value="1"/>
</dbReference>
<organism evidence="2 3">
    <name type="scientific">Pleodorina starrii</name>
    <dbReference type="NCBI Taxonomy" id="330485"/>
    <lineage>
        <taxon>Eukaryota</taxon>
        <taxon>Viridiplantae</taxon>
        <taxon>Chlorophyta</taxon>
        <taxon>core chlorophytes</taxon>
        <taxon>Chlorophyceae</taxon>
        <taxon>CS clade</taxon>
        <taxon>Chlamydomonadales</taxon>
        <taxon>Volvocaceae</taxon>
        <taxon>Pleodorina</taxon>
    </lineage>
</organism>
<dbReference type="EMBL" id="BRXU01000032">
    <property type="protein sequence ID" value="GLC60184.1"/>
    <property type="molecule type" value="Genomic_DNA"/>
</dbReference>
<accession>A0A9W6BXR1</accession>
<dbReference type="PANTHER" id="PTHR48226">
    <property type="entry name" value="OS06G0326200 PROTEIN"/>
    <property type="match status" value="1"/>
</dbReference>
<feature type="region of interest" description="Disordered" evidence="1">
    <location>
        <begin position="763"/>
        <end position="786"/>
    </location>
</feature>
<dbReference type="GO" id="GO:0030048">
    <property type="term" value="P:actin filament-based movement"/>
    <property type="evidence" value="ECO:0007669"/>
    <property type="project" value="TreeGrafter"/>
</dbReference>
<comment type="caution">
    <text evidence="2">The sequence shown here is derived from an EMBL/GenBank/DDBJ whole genome shotgun (WGS) entry which is preliminary data.</text>
</comment>
<dbReference type="InterPro" id="IPR053099">
    <property type="entry name" value="WAS/WASL-interacting_domain"/>
</dbReference>
<sequence length="1073" mass="112264">MESSFAPLSAADQQQGQEPGVSAAATAPSPAVPGWSPLLARTQAEAEAAGLFLGTRAASSLAAASDHSVTAGGGSGSDNLLDLVADLEARVQRARAQVCTHCQMVEHYVDTAGQIHGLLLRLPPTAAAQGCRRQWTAPELVRLFSLLPSIPHLQELRGVSSSLTEWMEPAVKCRLASCAAALLNTQLDCYEELTSELERTPTTPIPIPTPSGSSSNGAHSAAAGLSQLLVCIRQAATTLMLVCSASRDPLPDHAQSPDYFILMLQSADLVRDLVDDKNLLQAVSRLPGFVVRRLWPKVTRHSPAGVEGAVGPAAAARAASAAAKSATSVPGVAGPVAAAAAAGEEDESATPKYGGYHQASSNEERGAKQGTDYTAEAREAGCTLITAAAAYVERIVAYHHYLDTLPAQQFYADLARSGLMDALCAALLTAPRCPQQQLREEGGEELDDWRHGQLLGRCQLIVMSVLQALGDAVSTFRPHLALQPMKSRWVRQLQRMALRQVAAVAAKLPSAPRRQANGGQGGSGGGGGRGASGSSGGSRGGGGGGDLLGNGGSGGGSMMTSSHKDGSSSGGSSPQQQGGGSGGAGMGGASSRAQLRLWSFLQGGADAVQGTPADLAAAGFYRNVLTCIRGSLSIGAALALGNGGNVGATAAEALARHLLPSSTTEATALGAAVLRALHACCQAAILVDVEEEGPVYYVEGLRRLMSSANVMYHVVLSRIGVHGTTTSDEVESCLPALLEMAAWRVGIEVAVLDAIAKSSSDRRMAGDKAAAGNPERPEQGPGMLMMHSAADEGGEYSAALSKVCEVTLCPAIWRRLRPETRAACIQRLLPAGDLPRLLSALPPGSSFWASWMRWQQQQQQQQQPAKLTQVQPLPPPHSGAMGQLWPSQQQQPQQQQQLASWQQPPLLQSQLLQAHLHMAPSVPQPQPQQPQVQVQAQLAQWQQLQQQQPQPQQLLQHVQQLLQQVQPQRAQGQQWQPLQAQPQQLYNISLEQYKAAIAQCIWQLQQQLQQQPHPPPSSVAGTAIYSGDGAPPSARADIAASAAADTAAGGGLLAASGATACSLSKRRRIDTAT</sequence>
<dbReference type="AlphaFoldDB" id="A0A9W6BXR1"/>
<feature type="region of interest" description="Disordered" evidence="1">
    <location>
        <begin position="343"/>
        <end position="371"/>
    </location>
</feature>
<feature type="region of interest" description="Disordered" evidence="1">
    <location>
        <begin position="509"/>
        <end position="589"/>
    </location>
</feature>
<feature type="region of interest" description="Disordered" evidence="1">
    <location>
        <begin position="854"/>
        <end position="899"/>
    </location>
</feature>
<protein>
    <submittedName>
        <fullName evidence="2">Uncharacterized protein</fullName>
    </submittedName>
</protein>
<dbReference type="Proteomes" id="UP001165080">
    <property type="component" value="Unassembled WGS sequence"/>
</dbReference>
<evidence type="ECO:0000313" key="2">
    <source>
        <dbReference type="EMBL" id="GLC60184.1"/>
    </source>
</evidence>
<keyword evidence="3" id="KW-1185">Reference proteome</keyword>
<dbReference type="GO" id="GO:0005884">
    <property type="term" value="C:actin filament"/>
    <property type="evidence" value="ECO:0007669"/>
    <property type="project" value="TreeGrafter"/>
</dbReference>
<feature type="compositionally biased region" description="Gly residues" evidence="1">
    <location>
        <begin position="577"/>
        <end position="588"/>
    </location>
</feature>
<feature type="region of interest" description="Disordered" evidence="1">
    <location>
        <begin position="1"/>
        <end position="29"/>
    </location>
</feature>
<gene>
    <name evidence="2" type="primary">PLEST009193</name>
    <name evidence="2" type="ORF">PLESTB_001582800</name>
</gene>
<evidence type="ECO:0000256" key="1">
    <source>
        <dbReference type="SAM" id="MobiDB-lite"/>
    </source>
</evidence>
<name>A0A9W6BXR1_9CHLO</name>
<feature type="region of interest" description="Disordered" evidence="1">
    <location>
        <begin position="1010"/>
        <end position="1037"/>
    </location>
</feature>
<evidence type="ECO:0000313" key="3">
    <source>
        <dbReference type="Proteomes" id="UP001165080"/>
    </source>
</evidence>